<dbReference type="CDD" id="cd06261">
    <property type="entry name" value="TM_PBP2"/>
    <property type="match status" value="1"/>
</dbReference>
<dbReference type="PROSITE" id="PS50928">
    <property type="entry name" value="ABC_TM1"/>
    <property type="match status" value="1"/>
</dbReference>
<evidence type="ECO:0000256" key="6">
    <source>
        <dbReference type="ARBA" id="ARBA00023136"/>
    </source>
</evidence>
<evidence type="ECO:0000259" key="8">
    <source>
        <dbReference type="PROSITE" id="PS50928"/>
    </source>
</evidence>
<proteinExistence type="inferred from homology"/>
<keyword evidence="2 7" id="KW-0813">Transport</keyword>
<organism evidence="9 10">
    <name type="scientific">Thermus thermophilus (strain SG0.5JP17-16)</name>
    <dbReference type="NCBI Taxonomy" id="762633"/>
    <lineage>
        <taxon>Bacteria</taxon>
        <taxon>Thermotogati</taxon>
        <taxon>Deinococcota</taxon>
        <taxon>Deinococci</taxon>
        <taxon>Thermales</taxon>
        <taxon>Thermaceae</taxon>
        <taxon>Thermus</taxon>
    </lineage>
</organism>
<evidence type="ECO:0000313" key="10">
    <source>
        <dbReference type="Proteomes" id="UP000009233"/>
    </source>
</evidence>
<feature type="transmembrane region" description="Helical" evidence="7">
    <location>
        <begin position="13"/>
        <end position="32"/>
    </location>
</feature>
<dbReference type="Pfam" id="PF00528">
    <property type="entry name" value="BPD_transp_1"/>
    <property type="match status" value="1"/>
</dbReference>
<feature type="transmembrane region" description="Helical" evidence="7">
    <location>
        <begin position="160"/>
        <end position="183"/>
    </location>
</feature>
<dbReference type="InterPro" id="IPR051393">
    <property type="entry name" value="ABC_transporter_permease"/>
</dbReference>
<evidence type="ECO:0000256" key="2">
    <source>
        <dbReference type="ARBA" id="ARBA00022448"/>
    </source>
</evidence>
<feature type="transmembrane region" description="Helical" evidence="7">
    <location>
        <begin position="264"/>
        <end position="287"/>
    </location>
</feature>
<accession>F6DJG2</accession>
<comment type="subcellular location">
    <subcellularLocation>
        <location evidence="1 7">Cell membrane</location>
        <topology evidence="1 7">Multi-pass membrane protein</topology>
    </subcellularLocation>
</comment>
<dbReference type="HOGENOM" id="CLU_016047_0_2_0"/>
<evidence type="ECO:0000256" key="1">
    <source>
        <dbReference type="ARBA" id="ARBA00004651"/>
    </source>
</evidence>
<dbReference type="InterPro" id="IPR000515">
    <property type="entry name" value="MetI-like"/>
</dbReference>
<dbReference type="GO" id="GO:0055085">
    <property type="term" value="P:transmembrane transport"/>
    <property type="evidence" value="ECO:0007669"/>
    <property type="project" value="InterPro"/>
</dbReference>
<dbReference type="PANTHER" id="PTHR30193">
    <property type="entry name" value="ABC TRANSPORTER PERMEASE PROTEIN"/>
    <property type="match status" value="1"/>
</dbReference>
<evidence type="ECO:0000256" key="5">
    <source>
        <dbReference type="ARBA" id="ARBA00022989"/>
    </source>
</evidence>
<evidence type="ECO:0000256" key="4">
    <source>
        <dbReference type="ARBA" id="ARBA00022692"/>
    </source>
</evidence>
<protein>
    <submittedName>
        <fullName evidence="9">ABC-type transporter, integral membrane subunit</fullName>
    </submittedName>
</protein>
<evidence type="ECO:0000313" key="9">
    <source>
        <dbReference type="EMBL" id="AEG34559.1"/>
    </source>
</evidence>
<dbReference type="PANTHER" id="PTHR30193:SF37">
    <property type="entry name" value="INNER MEMBRANE ABC TRANSPORTER PERMEASE PROTEIN YCJO"/>
    <property type="match status" value="1"/>
</dbReference>
<dbReference type="KEGG" id="tts:Ththe16_2189"/>
<dbReference type="RefSeq" id="WP_014511177.1">
    <property type="nucleotide sequence ID" value="NC_017273.1"/>
</dbReference>
<dbReference type="Gene3D" id="1.10.3720.10">
    <property type="entry name" value="MetI-like"/>
    <property type="match status" value="1"/>
</dbReference>
<keyword evidence="6 7" id="KW-0472">Membrane</keyword>
<comment type="similarity">
    <text evidence="7">Belongs to the binding-protein-dependent transport system permease family.</text>
</comment>
<evidence type="ECO:0000256" key="7">
    <source>
        <dbReference type="RuleBase" id="RU363032"/>
    </source>
</evidence>
<keyword evidence="3" id="KW-1003">Cell membrane</keyword>
<gene>
    <name evidence="9" type="ordered locus">Ththe16_2189</name>
</gene>
<feature type="transmembrane region" description="Helical" evidence="7">
    <location>
        <begin position="212"/>
        <end position="232"/>
    </location>
</feature>
<sequence>MERDDRAVFRRPVMAWALLLPTLVILSLFLYYPTIQTFLLSFYQVNFALIFADKIFVGLENYKTVFTDPVYRRVLLNTLLFSGSVVALSLVTGLALAVLANQKVRGARVYRLLLIWPYALSPAVAGVIFLFLFNPQAGVVNYVLGEVFGVRPDWLTDPRLAFLVVVLTAVWKNVGYNVVFYLAALQNLPGEVLEAALVDGATPWQRFFRITLPLLSPMTFFLLVMNSIYAFFDTFAIIDLITRGGPNGATNTLIYSIYRDGFEFFNTGMAAAQSVVLFVGVVLLTMVQFRFGERRVHYGG</sequence>
<dbReference type="GO" id="GO:0005886">
    <property type="term" value="C:plasma membrane"/>
    <property type="evidence" value="ECO:0007669"/>
    <property type="project" value="UniProtKB-SubCell"/>
</dbReference>
<reference evidence="9" key="1">
    <citation type="submission" date="2011-05" db="EMBL/GenBank/DDBJ databases">
        <title>Complete sequence of plasmid of Thermus thermophilus SG0.5JP17-16.</title>
        <authorList>
            <consortium name="US DOE Joint Genome Institute"/>
            <person name="Lucas S."/>
            <person name="Han J."/>
            <person name="Lapidus A."/>
            <person name="Cheng J.-F."/>
            <person name="Goodwin L."/>
            <person name="Pitluck S."/>
            <person name="Peters L."/>
            <person name="Mikhailova N."/>
            <person name="Teshima H."/>
            <person name="Han C."/>
            <person name="Tapia R."/>
            <person name="Land M."/>
            <person name="Hauser L."/>
            <person name="Kyrpides N."/>
            <person name="Ivanova N."/>
            <person name="Pagani I."/>
            <person name="Allgaier M."/>
            <person name="Hugenholtz P."/>
            <person name="Singer S."/>
            <person name="Gladden J."/>
            <person name="Woyke T."/>
        </authorList>
    </citation>
    <scope>NUCLEOTIDE SEQUENCE</scope>
    <source>
        <strain evidence="9">SG0.5JP17-16</strain>
        <plasmid evidence="9">pTHTHE1601</plasmid>
    </source>
</reference>
<dbReference type="EMBL" id="CP002778">
    <property type="protein sequence ID" value="AEG34559.1"/>
    <property type="molecule type" value="Genomic_DNA"/>
</dbReference>
<dbReference type="InterPro" id="IPR035906">
    <property type="entry name" value="MetI-like_sf"/>
</dbReference>
<feature type="transmembrane region" description="Helical" evidence="7">
    <location>
        <begin position="79"/>
        <end position="100"/>
    </location>
</feature>
<geneLocation type="plasmid" evidence="9 10">
    <name>pTHTHE1601</name>
</geneLocation>
<feature type="transmembrane region" description="Helical" evidence="7">
    <location>
        <begin position="112"/>
        <end position="133"/>
    </location>
</feature>
<keyword evidence="5 7" id="KW-1133">Transmembrane helix</keyword>
<dbReference type="SUPFAM" id="SSF161098">
    <property type="entry name" value="MetI-like"/>
    <property type="match status" value="1"/>
</dbReference>
<dbReference type="Proteomes" id="UP000009233">
    <property type="component" value="Plasmid pTHTHE1601"/>
</dbReference>
<evidence type="ECO:0000256" key="3">
    <source>
        <dbReference type="ARBA" id="ARBA00022475"/>
    </source>
</evidence>
<feature type="domain" description="ABC transmembrane type-1" evidence="8">
    <location>
        <begin position="75"/>
        <end position="288"/>
    </location>
</feature>
<keyword evidence="9" id="KW-0614">Plasmid</keyword>
<keyword evidence="4 7" id="KW-0812">Transmembrane</keyword>
<name>F6DJG2_THETG</name>
<dbReference type="AlphaFoldDB" id="F6DJG2"/>
<dbReference type="PATRIC" id="fig|762633.3.peg.2192"/>